<dbReference type="PANTHER" id="PTHR11908:SF132">
    <property type="entry name" value="ALDEHYDE OXIDASE 1-RELATED"/>
    <property type="match status" value="1"/>
</dbReference>
<dbReference type="AlphaFoldDB" id="A0A3B0QXP1"/>
<evidence type="ECO:0000256" key="2">
    <source>
        <dbReference type="ARBA" id="ARBA00022505"/>
    </source>
</evidence>
<dbReference type="GO" id="GO:0005506">
    <property type="term" value="F:iron ion binding"/>
    <property type="evidence" value="ECO:0007669"/>
    <property type="project" value="InterPro"/>
</dbReference>
<dbReference type="InterPro" id="IPR002888">
    <property type="entry name" value="2Fe-2S-bd"/>
</dbReference>
<organism evidence="9">
    <name type="scientific">hydrothermal vent metagenome</name>
    <dbReference type="NCBI Taxonomy" id="652676"/>
    <lineage>
        <taxon>unclassified sequences</taxon>
        <taxon>metagenomes</taxon>
        <taxon>ecological metagenomes</taxon>
    </lineage>
</organism>
<evidence type="ECO:0000256" key="7">
    <source>
        <dbReference type="ARBA" id="ARBA00023014"/>
    </source>
</evidence>
<dbReference type="Pfam" id="PF01799">
    <property type="entry name" value="Fer2_2"/>
    <property type="match status" value="1"/>
</dbReference>
<keyword evidence="4" id="KW-0479">Metal-binding</keyword>
<gene>
    <name evidence="9" type="ORF">MNBD_BACTEROID02-1984</name>
</gene>
<dbReference type="InterPro" id="IPR000674">
    <property type="entry name" value="Ald_Oxase/Xan_DH_a/b"/>
</dbReference>
<evidence type="ECO:0000256" key="6">
    <source>
        <dbReference type="ARBA" id="ARBA00023004"/>
    </source>
</evidence>
<dbReference type="Pfam" id="PF00111">
    <property type="entry name" value="Fer2"/>
    <property type="match status" value="1"/>
</dbReference>
<dbReference type="PANTHER" id="PTHR11908">
    <property type="entry name" value="XANTHINE DEHYDROGENASE"/>
    <property type="match status" value="1"/>
</dbReference>
<comment type="similarity">
    <text evidence="1">Belongs to the xanthine dehydrogenase family.</text>
</comment>
<keyword evidence="3" id="KW-0001">2Fe-2S</keyword>
<dbReference type="Pfam" id="PF02738">
    <property type="entry name" value="MoCoBD_1"/>
    <property type="match status" value="1"/>
</dbReference>
<keyword evidence="7" id="KW-0411">Iron-sulfur</keyword>
<dbReference type="Pfam" id="PF20256">
    <property type="entry name" value="MoCoBD_2"/>
    <property type="match status" value="1"/>
</dbReference>
<dbReference type="SMART" id="SM01008">
    <property type="entry name" value="Ald_Xan_dh_C"/>
    <property type="match status" value="1"/>
</dbReference>
<dbReference type="InterPro" id="IPR036010">
    <property type="entry name" value="2Fe-2S_ferredoxin-like_sf"/>
</dbReference>
<dbReference type="InterPro" id="IPR012675">
    <property type="entry name" value="Beta-grasp_dom_sf"/>
</dbReference>
<proteinExistence type="inferred from homology"/>
<dbReference type="Gene3D" id="3.10.20.30">
    <property type="match status" value="1"/>
</dbReference>
<dbReference type="InterPro" id="IPR037165">
    <property type="entry name" value="AldOxase/xan_DH_Mopterin-bd_sf"/>
</dbReference>
<reference evidence="9" key="1">
    <citation type="submission" date="2018-06" db="EMBL/GenBank/DDBJ databases">
        <authorList>
            <person name="Zhirakovskaya E."/>
        </authorList>
    </citation>
    <scope>NUCLEOTIDE SEQUENCE</scope>
</reference>
<dbReference type="InterPro" id="IPR016208">
    <property type="entry name" value="Ald_Oxase/xanthine_DH-like"/>
</dbReference>
<dbReference type="InterPro" id="IPR001041">
    <property type="entry name" value="2Fe-2S_ferredoxin-type"/>
</dbReference>
<evidence type="ECO:0000256" key="4">
    <source>
        <dbReference type="ARBA" id="ARBA00022723"/>
    </source>
</evidence>
<dbReference type="InterPro" id="IPR046867">
    <property type="entry name" value="AldOxase/xan_DH_MoCoBD2"/>
</dbReference>
<dbReference type="PROSITE" id="PS51085">
    <property type="entry name" value="2FE2S_FER_2"/>
    <property type="match status" value="1"/>
</dbReference>
<dbReference type="PROSITE" id="PS00197">
    <property type="entry name" value="2FE2S_FER_1"/>
    <property type="match status" value="1"/>
</dbReference>
<dbReference type="SUPFAM" id="SSF56003">
    <property type="entry name" value="Molybdenum cofactor-binding domain"/>
    <property type="match status" value="1"/>
</dbReference>
<dbReference type="Gene3D" id="3.90.1170.50">
    <property type="entry name" value="Aldehyde oxidase/xanthine dehydrogenase, a/b hammerhead"/>
    <property type="match status" value="1"/>
</dbReference>
<keyword evidence="6" id="KW-0408">Iron</keyword>
<evidence type="ECO:0000259" key="8">
    <source>
        <dbReference type="PROSITE" id="PS51085"/>
    </source>
</evidence>
<dbReference type="FunFam" id="1.10.150.120:FF:000003">
    <property type="entry name" value="Carbon monoxide dehydrogenase, small subunit"/>
    <property type="match status" value="1"/>
</dbReference>
<evidence type="ECO:0000256" key="3">
    <source>
        <dbReference type="ARBA" id="ARBA00022714"/>
    </source>
</evidence>
<dbReference type="Gene3D" id="3.30.365.10">
    <property type="entry name" value="Aldehyde oxidase/xanthine dehydrogenase, molybdopterin binding domain"/>
    <property type="match status" value="4"/>
</dbReference>
<sequence>MNIIKLIVNEKEYHVVAEPHDTLAKVLREKIQLTGTKLGCEQASCGACTVFVNGKAVQSCITPVMRVAGSTITTIEGVADQNKLHKLQEKFVEKGAIQCGYCTPGMIITTLAFLEENQNPTTSDIKEALSGNLCRCTGYKKIIEAVEAYVSDEQSSINENDKYKMVGHARPTIEAIKKVQGTADYADDFKIKNALHCKFVRSTHAHAKIISINTRKAEALAGVKAVITGKELPIKFGVLPISQDETAMAVKKTRYIGEIVVAIAADTEEIAAHACKLVEIKYSPLRSFFDMKEACEDVGTDEQIHSHCKFNNNIHKKAELRFGSQQKGLANADYKVHVEFDFQGLNHGFTEPHAATAWWDENGLTIITATQVPHYLHRYLAKVLEMPMNQVRVIKPYLGGGFGGKSDPFPHEIIVSHLSRILGQPVKVRFNREEVFLTNHGRHPTTMSMDMGVSKAGKFEVLDADIIIDGGAYGSFGVVTSYYNGVLLQAPYKIDNFGFRARRVYTNKPQCGAMRGHGAVNSRYAIETIIDRLAEEIKMDPCELRLKNFLDENTLTIGQYRITSNGSIESLKKVMNQSEWKNKFRKLPEGHGIGVACGFFISGSALPIHWNRYPQTVVHLKVDMDGRVLISSGASDIGQGSDTMLAIIVAEVLGLSMDNIFVQSADTTLTPIDLGSYSSRVTFMAGNAAKQAAEKLRKKILDAVAKVNEVDISELNLQNERVFTNNNKVNLSWVEAVENATRKVGALNTSGAYNSPKLGGDFKGAGAGLSPSYSFGAVITEVNVDQETGHIKVVNIWGAHDVGKAINPLAVEGQLEGSWHMGLGQTLSEQMKFRDGLLLNGNFIDYKIPTTKDTPPIHTNIVETIDPEGPFGAKECGEGAIHPIIPSIANAIYDAVGVRVTSLPITSEVVLNSLKEKNKPLETVN</sequence>
<dbReference type="Gene3D" id="1.10.150.120">
    <property type="entry name" value="[2Fe-2S]-binding domain"/>
    <property type="match status" value="1"/>
</dbReference>
<dbReference type="InterPro" id="IPR036856">
    <property type="entry name" value="Ald_Oxase/Xan_DH_a/b_sf"/>
</dbReference>
<evidence type="ECO:0000313" key="9">
    <source>
        <dbReference type="EMBL" id="VAV84879.1"/>
    </source>
</evidence>
<dbReference type="Pfam" id="PF01315">
    <property type="entry name" value="Ald_Xan_dh_C"/>
    <property type="match status" value="1"/>
</dbReference>
<keyword evidence="2" id="KW-0500">Molybdenum</keyword>
<dbReference type="SUPFAM" id="SSF47741">
    <property type="entry name" value="CO dehydrogenase ISP C-domain like"/>
    <property type="match status" value="1"/>
</dbReference>
<evidence type="ECO:0000256" key="1">
    <source>
        <dbReference type="ARBA" id="ARBA00006849"/>
    </source>
</evidence>
<dbReference type="SUPFAM" id="SSF54292">
    <property type="entry name" value="2Fe-2S ferredoxin-like"/>
    <property type="match status" value="1"/>
</dbReference>
<evidence type="ECO:0000256" key="5">
    <source>
        <dbReference type="ARBA" id="ARBA00023002"/>
    </source>
</evidence>
<dbReference type="EMBL" id="UOEB01000189">
    <property type="protein sequence ID" value="VAV84879.1"/>
    <property type="molecule type" value="Genomic_DNA"/>
</dbReference>
<dbReference type="InterPro" id="IPR006058">
    <property type="entry name" value="2Fe2S_fd_BS"/>
</dbReference>
<dbReference type="InterPro" id="IPR036884">
    <property type="entry name" value="2Fe-2S-bd_dom_sf"/>
</dbReference>
<dbReference type="InterPro" id="IPR008274">
    <property type="entry name" value="AldOxase/xan_DH_MoCoBD1"/>
</dbReference>
<dbReference type="EC" id="1.17.1.4" evidence="9"/>
<name>A0A3B0QXP1_9ZZZZ</name>
<dbReference type="GO" id="GO:0051537">
    <property type="term" value="F:2 iron, 2 sulfur cluster binding"/>
    <property type="evidence" value="ECO:0007669"/>
    <property type="project" value="UniProtKB-KW"/>
</dbReference>
<protein>
    <submittedName>
        <fullName evidence="9">Xanthine dehydrogenase, molybdenum binding subunit</fullName>
        <ecNumber evidence="9">1.17.1.4</ecNumber>
    </submittedName>
</protein>
<feature type="domain" description="2Fe-2S ferredoxin-type" evidence="8">
    <location>
        <begin position="2"/>
        <end position="78"/>
    </location>
</feature>
<dbReference type="SUPFAM" id="SSF54665">
    <property type="entry name" value="CO dehydrogenase molybdoprotein N-domain-like"/>
    <property type="match status" value="1"/>
</dbReference>
<accession>A0A3B0QXP1</accession>
<dbReference type="CDD" id="cd00207">
    <property type="entry name" value="fer2"/>
    <property type="match status" value="1"/>
</dbReference>
<keyword evidence="5 9" id="KW-0560">Oxidoreductase</keyword>
<dbReference type="GO" id="GO:0004854">
    <property type="term" value="F:xanthine dehydrogenase activity"/>
    <property type="evidence" value="ECO:0007669"/>
    <property type="project" value="UniProtKB-EC"/>
</dbReference>